<dbReference type="AlphaFoldDB" id="A0A6N8F050"/>
<proteinExistence type="predicted"/>
<dbReference type="Proteomes" id="UP000442469">
    <property type="component" value="Unassembled WGS sequence"/>
</dbReference>
<accession>A0A6N8F050</accession>
<dbReference type="Pfam" id="PF12645">
    <property type="entry name" value="HTH_16"/>
    <property type="match status" value="1"/>
</dbReference>
<protein>
    <recommendedName>
        <fullName evidence="1">Helix-turn-helix conjugative transposon-like domain-containing protein</fullName>
    </recommendedName>
</protein>
<dbReference type="InterPro" id="IPR024760">
    <property type="entry name" value="HTH_dom_conjug_TS-like"/>
</dbReference>
<dbReference type="RefSeq" id="WP_155621159.1">
    <property type="nucleotide sequence ID" value="NZ_CP086393.1"/>
</dbReference>
<feature type="domain" description="Helix-turn-helix conjugative transposon-like" evidence="1">
    <location>
        <begin position="18"/>
        <end position="62"/>
    </location>
</feature>
<organism evidence="2 3">
    <name type="scientific">Paenibacillus macerans</name>
    <name type="common">Bacillus macerans</name>
    <dbReference type="NCBI Taxonomy" id="44252"/>
    <lineage>
        <taxon>Bacteria</taxon>
        <taxon>Bacillati</taxon>
        <taxon>Bacillota</taxon>
        <taxon>Bacilli</taxon>
        <taxon>Bacillales</taxon>
        <taxon>Paenibacillaceae</taxon>
        <taxon>Paenibacillus</taxon>
    </lineage>
</organism>
<evidence type="ECO:0000313" key="2">
    <source>
        <dbReference type="EMBL" id="MUG25836.1"/>
    </source>
</evidence>
<evidence type="ECO:0000313" key="3">
    <source>
        <dbReference type="Proteomes" id="UP000442469"/>
    </source>
</evidence>
<name>A0A6N8F050_PAEMA</name>
<reference evidence="2 3" key="1">
    <citation type="submission" date="2019-11" db="EMBL/GenBank/DDBJ databases">
        <title>Draft genome sequences of five Paenibacillus species of dairy origin.</title>
        <authorList>
            <person name="Olajide A.M."/>
            <person name="Chen S."/>
            <person name="Lapointe G."/>
        </authorList>
    </citation>
    <scope>NUCLEOTIDE SEQUENCE [LARGE SCALE GENOMIC DNA]</scope>
    <source>
        <strain evidence="2 3">3CT49</strain>
    </source>
</reference>
<comment type="caution">
    <text evidence="2">The sequence shown here is derived from an EMBL/GenBank/DDBJ whole genome shotgun (WGS) entry which is preliminary data.</text>
</comment>
<dbReference type="EMBL" id="WNZZ01000031">
    <property type="protein sequence ID" value="MUG25836.1"/>
    <property type="molecule type" value="Genomic_DNA"/>
</dbReference>
<gene>
    <name evidence="2" type="ORF">GNQ08_26090</name>
</gene>
<evidence type="ECO:0000259" key="1">
    <source>
        <dbReference type="Pfam" id="PF12645"/>
    </source>
</evidence>
<sequence length="71" mass="8524">MEKKNLEVPMSENEFLNLLQLARNHDQTAMYKLLEYYKDDIYKLSQYMKMPQEDAVQSIVVEMIDLFMKAD</sequence>